<feature type="domain" description="C2H2-type" evidence="10">
    <location>
        <begin position="69"/>
        <end position="91"/>
    </location>
</feature>
<keyword evidence="11" id="KW-1185">Reference proteome</keyword>
<proteinExistence type="inferred from homology"/>
<accession>A0ABM4IXQ8</accession>
<keyword evidence="3" id="KW-0690">Ribosome biogenesis</keyword>
<feature type="compositionally biased region" description="Low complexity" evidence="9">
    <location>
        <begin position="137"/>
        <end position="158"/>
    </location>
</feature>
<dbReference type="InterPro" id="IPR022755">
    <property type="entry name" value="Znf_C2H2_jaz"/>
</dbReference>
<comment type="subcellular location">
    <subcellularLocation>
        <location evidence="1">Cytoplasm</location>
    </subcellularLocation>
</comment>
<dbReference type="Proteomes" id="UP001652640">
    <property type="component" value="Chromosome 14"/>
</dbReference>
<keyword evidence="6" id="KW-0863">Zinc-finger</keyword>
<evidence type="ECO:0000256" key="3">
    <source>
        <dbReference type="ARBA" id="ARBA00022517"/>
    </source>
</evidence>
<evidence type="ECO:0000256" key="6">
    <source>
        <dbReference type="ARBA" id="ARBA00022771"/>
    </source>
</evidence>
<dbReference type="InterPro" id="IPR041661">
    <property type="entry name" value="ZN622/Rei1/Reh1_Znf-C2H2"/>
</dbReference>
<evidence type="ECO:0000256" key="7">
    <source>
        <dbReference type="ARBA" id="ARBA00022833"/>
    </source>
</evidence>
<name>A0ABM4IXQ8_ODOVR</name>
<dbReference type="InterPro" id="IPR040025">
    <property type="entry name" value="Znf622/Rei1/Reh1"/>
</dbReference>
<protein>
    <submittedName>
        <fullName evidence="12">Cytoplasmic 60S subunit biogenesis factor ZNF622 isoform X2</fullName>
    </submittedName>
</protein>
<feature type="region of interest" description="Disordered" evidence="9">
    <location>
        <begin position="136"/>
        <end position="239"/>
    </location>
</feature>
<reference evidence="11" key="1">
    <citation type="journal article" date="2022" name="J. Hered.">
        <title>A De Novo Chromosome-Level Genome Assembly of the White-Tailed Deer, Odocoileus Virginianus.</title>
        <authorList>
            <person name="London E.W."/>
            <person name="Roca A.L."/>
            <person name="Novakofski J.E."/>
            <person name="Mateus-Pinilla N.E."/>
        </authorList>
    </citation>
    <scope>NUCLEOTIDE SEQUENCE [LARGE SCALE GENOMIC DNA]</scope>
</reference>
<dbReference type="Gene3D" id="3.30.160.60">
    <property type="entry name" value="Classic Zinc Finger"/>
    <property type="match status" value="1"/>
</dbReference>
<dbReference type="RefSeq" id="XP_070332609.1">
    <property type="nucleotide sequence ID" value="XM_070476508.1"/>
</dbReference>
<evidence type="ECO:0000313" key="12">
    <source>
        <dbReference type="RefSeq" id="XP_070332609.1"/>
    </source>
</evidence>
<evidence type="ECO:0000313" key="11">
    <source>
        <dbReference type="Proteomes" id="UP001652640"/>
    </source>
</evidence>
<dbReference type="GeneID" id="110138131"/>
<reference evidence="12" key="2">
    <citation type="submission" date="2025-08" db="UniProtKB">
        <authorList>
            <consortium name="RefSeq"/>
        </authorList>
    </citation>
    <scope>IDENTIFICATION</scope>
    <source>
        <tissue evidence="12">Tongue muscle</tissue>
    </source>
</reference>
<evidence type="ECO:0000256" key="4">
    <source>
        <dbReference type="ARBA" id="ARBA00022723"/>
    </source>
</evidence>
<evidence type="ECO:0000256" key="8">
    <source>
        <dbReference type="ARBA" id="ARBA00034126"/>
    </source>
</evidence>
<dbReference type="PROSITE" id="PS00028">
    <property type="entry name" value="ZINC_FINGER_C2H2_1"/>
    <property type="match status" value="1"/>
</dbReference>
<evidence type="ECO:0000256" key="9">
    <source>
        <dbReference type="SAM" id="MobiDB-lite"/>
    </source>
</evidence>
<evidence type="ECO:0000259" key="10">
    <source>
        <dbReference type="PROSITE" id="PS00028"/>
    </source>
</evidence>
<feature type="compositionally biased region" description="Acidic residues" evidence="9">
    <location>
        <begin position="191"/>
        <end position="235"/>
    </location>
</feature>
<dbReference type="SUPFAM" id="SSF57667">
    <property type="entry name" value="beta-beta-alpha zinc fingers"/>
    <property type="match status" value="2"/>
</dbReference>
<dbReference type="PANTHER" id="PTHR13182:SF8">
    <property type="entry name" value="CYTOPLASMIC 60S SUBUNIT BIOGENESIS FACTOR ZNF622"/>
    <property type="match status" value="1"/>
</dbReference>
<dbReference type="InterPro" id="IPR036236">
    <property type="entry name" value="Znf_C2H2_sf"/>
</dbReference>
<dbReference type="SMART" id="SM00451">
    <property type="entry name" value="ZnF_U1"/>
    <property type="match status" value="2"/>
</dbReference>
<dbReference type="PANTHER" id="PTHR13182">
    <property type="entry name" value="ZINC FINGER PROTEIN 622"/>
    <property type="match status" value="1"/>
</dbReference>
<comment type="similarity">
    <text evidence="8">Belongs to the REI1 family.</text>
</comment>
<dbReference type="Pfam" id="PF12756">
    <property type="entry name" value="zf-C2H2_2"/>
    <property type="match status" value="1"/>
</dbReference>
<gene>
    <name evidence="12" type="primary">ZNF622</name>
</gene>
<keyword evidence="7" id="KW-0862">Zinc</keyword>
<keyword evidence="5" id="KW-0677">Repeat</keyword>
<organism evidence="11 12">
    <name type="scientific">Odocoileus virginianus</name>
    <name type="common">White-tailed deer</name>
    <dbReference type="NCBI Taxonomy" id="9874"/>
    <lineage>
        <taxon>Eukaryota</taxon>
        <taxon>Metazoa</taxon>
        <taxon>Chordata</taxon>
        <taxon>Craniata</taxon>
        <taxon>Vertebrata</taxon>
        <taxon>Euteleostomi</taxon>
        <taxon>Mammalia</taxon>
        <taxon>Eutheria</taxon>
        <taxon>Laurasiatheria</taxon>
        <taxon>Artiodactyla</taxon>
        <taxon>Ruminantia</taxon>
        <taxon>Pecora</taxon>
        <taxon>Cervidae</taxon>
        <taxon>Odocoileinae</taxon>
        <taxon>Odocoileus</taxon>
    </lineage>
</organism>
<dbReference type="SMART" id="SM00355">
    <property type="entry name" value="ZnF_C2H2"/>
    <property type="match status" value="4"/>
</dbReference>
<keyword evidence="4" id="KW-0479">Metal-binding</keyword>
<dbReference type="Pfam" id="PF12171">
    <property type="entry name" value="zf-C2H2_jaz"/>
    <property type="match status" value="1"/>
</dbReference>
<evidence type="ECO:0000256" key="2">
    <source>
        <dbReference type="ARBA" id="ARBA00022490"/>
    </source>
</evidence>
<evidence type="ECO:0000256" key="5">
    <source>
        <dbReference type="ARBA" id="ARBA00022737"/>
    </source>
</evidence>
<dbReference type="InterPro" id="IPR013087">
    <property type="entry name" value="Znf_C2H2_type"/>
</dbReference>
<sequence>MATYTCNTCRAVLEDAEAQRAHYKTDWHRYNLRRKVAGMAPVSAEGFQERVRAQRALAEPESKGAATYCTVCSKKFASFKAYENHLRSRRHVELEKQAVSRKVALMNEKNLEKGLGVDNVDKDAVNVAIQQVIKAQPSTSPKKAAPAPEAEPGCPVAAGGRGTQPRDPGEKPPRLQWFERQAKKLAKQQGEEESEEDLDGDEWEDIDSDEDLECEDAEATEEEVEEEQDAEEEEAGGSAPLGAIPITDCLFCPHHSSSLTKNVAHMTKVHSFFIPDIEYLSDLKGLIKYLGEKVGVGKICLWCNERGKSFYSTEAVQAHMNDRSHCKLFTDGDALLEFADFYDFRSSYPDHKEGEDRDETEELPSEKTLDYDDETMELILPSGAALVRQRDMQYVQRMKSKWMLKMGMKNNATRQMHFRPQVLF</sequence>
<dbReference type="InterPro" id="IPR003604">
    <property type="entry name" value="Matrin/U1-like-C_Znf_C2H2"/>
</dbReference>
<keyword evidence="2" id="KW-0963">Cytoplasm</keyword>
<evidence type="ECO:0000256" key="1">
    <source>
        <dbReference type="ARBA" id="ARBA00004496"/>
    </source>
</evidence>